<sequence>MPRDYYETLGISRDASPEEVQRAFRTQARRFHPDVNRSPDAEERFKQINEAYQVLSDPESRERYDRFGPDFRRAPQDGSSRGGARGAGTRGTPFTDADLDLDELFGGLFGFGGRGRWPVPTRRPSLS</sequence>
<reference evidence="4 5" key="2">
    <citation type="submission" date="2020-03" db="EMBL/GenBank/DDBJ databases">
        <authorList>
            <person name="Ichikawa N."/>
            <person name="Kimura A."/>
            <person name="Kitahashi Y."/>
            <person name="Uohara A."/>
        </authorList>
    </citation>
    <scope>NUCLEOTIDE SEQUENCE [LARGE SCALE GENOMIC DNA]</scope>
    <source>
        <strain evidence="4 5">NBRC 108639</strain>
    </source>
</reference>
<feature type="compositionally biased region" description="Gly residues" evidence="2">
    <location>
        <begin position="80"/>
        <end position="89"/>
    </location>
</feature>
<dbReference type="PRINTS" id="PR00625">
    <property type="entry name" value="JDOMAIN"/>
</dbReference>
<evidence type="ECO:0000256" key="2">
    <source>
        <dbReference type="SAM" id="MobiDB-lite"/>
    </source>
</evidence>
<evidence type="ECO:0000259" key="3">
    <source>
        <dbReference type="PROSITE" id="PS50076"/>
    </source>
</evidence>
<keyword evidence="5" id="KW-1185">Reference proteome</keyword>
<dbReference type="GO" id="GO:0051082">
    <property type="term" value="F:unfolded protein binding"/>
    <property type="evidence" value="ECO:0007669"/>
    <property type="project" value="TreeGrafter"/>
</dbReference>
<dbReference type="SMART" id="SM00271">
    <property type="entry name" value="DnaJ"/>
    <property type="match status" value="1"/>
</dbReference>
<dbReference type="PROSITE" id="PS50076">
    <property type="entry name" value="DNAJ_2"/>
    <property type="match status" value="1"/>
</dbReference>
<gene>
    <name evidence="4" type="ORF">Phou_079580</name>
</gene>
<dbReference type="GO" id="GO:0005737">
    <property type="term" value="C:cytoplasm"/>
    <property type="evidence" value="ECO:0007669"/>
    <property type="project" value="TreeGrafter"/>
</dbReference>
<dbReference type="AlphaFoldDB" id="A0A6V8KMM4"/>
<organism evidence="4 5">
    <name type="scientific">Phytohabitans houttuyneae</name>
    <dbReference type="NCBI Taxonomy" id="1076126"/>
    <lineage>
        <taxon>Bacteria</taxon>
        <taxon>Bacillati</taxon>
        <taxon>Actinomycetota</taxon>
        <taxon>Actinomycetes</taxon>
        <taxon>Micromonosporales</taxon>
        <taxon>Micromonosporaceae</taxon>
    </lineage>
</organism>
<feature type="compositionally biased region" description="Basic and acidic residues" evidence="2">
    <location>
        <begin position="58"/>
        <end position="75"/>
    </location>
</feature>
<dbReference type="Pfam" id="PF00226">
    <property type="entry name" value="DnaJ"/>
    <property type="match status" value="1"/>
</dbReference>
<dbReference type="Gene3D" id="1.10.287.110">
    <property type="entry name" value="DnaJ domain"/>
    <property type="match status" value="1"/>
</dbReference>
<dbReference type="InterPro" id="IPR018253">
    <property type="entry name" value="DnaJ_domain_CS"/>
</dbReference>
<reference evidence="4 5" key="1">
    <citation type="submission" date="2020-03" db="EMBL/GenBank/DDBJ databases">
        <title>Whole genome shotgun sequence of Phytohabitans houttuyneae NBRC 108639.</title>
        <authorList>
            <person name="Komaki H."/>
            <person name="Tamura T."/>
        </authorList>
    </citation>
    <scope>NUCLEOTIDE SEQUENCE [LARGE SCALE GENOMIC DNA]</scope>
    <source>
        <strain evidence="4 5">NBRC 108639</strain>
    </source>
</reference>
<dbReference type="PANTHER" id="PTHR43096:SF52">
    <property type="entry name" value="DNAJ HOMOLOG 1, MITOCHONDRIAL-RELATED"/>
    <property type="match status" value="1"/>
</dbReference>
<dbReference type="CDD" id="cd06257">
    <property type="entry name" value="DnaJ"/>
    <property type="match status" value="1"/>
</dbReference>
<feature type="domain" description="J" evidence="3">
    <location>
        <begin position="4"/>
        <end position="68"/>
    </location>
</feature>
<dbReference type="PANTHER" id="PTHR43096">
    <property type="entry name" value="DNAJ HOMOLOG 1, MITOCHONDRIAL-RELATED"/>
    <property type="match status" value="1"/>
</dbReference>
<dbReference type="Proteomes" id="UP000482800">
    <property type="component" value="Unassembled WGS sequence"/>
</dbReference>
<proteinExistence type="predicted"/>
<feature type="region of interest" description="Disordered" evidence="2">
    <location>
        <begin position="55"/>
        <end position="98"/>
    </location>
</feature>
<dbReference type="EMBL" id="BLPF01000003">
    <property type="protein sequence ID" value="GFJ83778.1"/>
    <property type="molecule type" value="Genomic_DNA"/>
</dbReference>
<name>A0A6V8KMM4_9ACTN</name>
<evidence type="ECO:0000256" key="1">
    <source>
        <dbReference type="ARBA" id="ARBA00023186"/>
    </source>
</evidence>
<keyword evidence="1" id="KW-0143">Chaperone</keyword>
<protein>
    <recommendedName>
        <fullName evidence="3">J domain-containing protein</fullName>
    </recommendedName>
</protein>
<evidence type="ECO:0000313" key="4">
    <source>
        <dbReference type="EMBL" id="GFJ83778.1"/>
    </source>
</evidence>
<dbReference type="InterPro" id="IPR036869">
    <property type="entry name" value="J_dom_sf"/>
</dbReference>
<dbReference type="SUPFAM" id="SSF46565">
    <property type="entry name" value="Chaperone J-domain"/>
    <property type="match status" value="1"/>
</dbReference>
<dbReference type="RefSeq" id="WP_246274187.1">
    <property type="nucleotide sequence ID" value="NZ_BLPF01000003.1"/>
</dbReference>
<accession>A0A6V8KMM4</accession>
<dbReference type="PROSITE" id="PS00636">
    <property type="entry name" value="DNAJ_1"/>
    <property type="match status" value="1"/>
</dbReference>
<evidence type="ECO:0000313" key="5">
    <source>
        <dbReference type="Proteomes" id="UP000482800"/>
    </source>
</evidence>
<dbReference type="InterPro" id="IPR001623">
    <property type="entry name" value="DnaJ_domain"/>
</dbReference>
<dbReference type="GO" id="GO:0042026">
    <property type="term" value="P:protein refolding"/>
    <property type="evidence" value="ECO:0007669"/>
    <property type="project" value="TreeGrafter"/>
</dbReference>
<comment type="caution">
    <text evidence="4">The sequence shown here is derived from an EMBL/GenBank/DDBJ whole genome shotgun (WGS) entry which is preliminary data.</text>
</comment>
<feature type="region of interest" description="Disordered" evidence="2">
    <location>
        <begin position="1"/>
        <end position="20"/>
    </location>
</feature>